<proteinExistence type="predicted"/>
<dbReference type="Ensembl" id="ENSEBUT00000023914.1">
    <property type="protein sequence ID" value="ENSEBUP00000023338.1"/>
    <property type="gene ID" value="ENSEBUG00000014375.1"/>
</dbReference>
<dbReference type="InterPro" id="IPR052493">
    <property type="entry name" value="TNFRSF1A"/>
</dbReference>
<accession>A0A8C4R1E3</accession>
<reference evidence="4" key="1">
    <citation type="submission" date="2025-08" db="UniProtKB">
        <authorList>
            <consortium name="Ensembl"/>
        </authorList>
    </citation>
    <scope>IDENTIFICATION</scope>
</reference>
<dbReference type="PROSITE" id="PS50050">
    <property type="entry name" value="TNFR_NGFR_2"/>
    <property type="match status" value="1"/>
</dbReference>
<dbReference type="Gene3D" id="2.10.50.10">
    <property type="entry name" value="Tumor Necrosis Factor Receptor, subunit A, domain 2"/>
    <property type="match status" value="1"/>
</dbReference>
<dbReference type="PANTHER" id="PTHR46861:SF1">
    <property type="entry name" value="TUMOR NECROSIS FACTOR RECEPTOR SUPERFAMILY MEMBER 1A"/>
    <property type="match status" value="1"/>
</dbReference>
<dbReference type="GO" id="GO:0043120">
    <property type="term" value="F:tumor necrosis factor binding"/>
    <property type="evidence" value="ECO:0007669"/>
    <property type="project" value="TreeGrafter"/>
</dbReference>
<feature type="signal peptide" evidence="2">
    <location>
        <begin position="1"/>
        <end position="22"/>
    </location>
</feature>
<evidence type="ECO:0000256" key="2">
    <source>
        <dbReference type="SAM" id="SignalP"/>
    </source>
</evidence>
<evidence type="ECO:0000256" key="1">
    <source>
        <dbReference type="PROSITE-ProRule" id="PRU00206"/>
    </source>
</evidence>
<keyword evidence="2" id="KW-0732">Signal</keyword>
<name>A0A8C4R1E3_EPTBU</name>
<dbReference type="GO" id="GO:0045121">
    <property type="term" value="C:membrane raft"/>
    <property type="evidence" value="ECO:0007669"/>
    <property type="project" value="TreeGrafter"/>
</dbReference>
<keyword evidence="5" id="KW-1185">Reference proteome</keyword>
<feature type="domain" description="TNFR-Cys" evidence="3">
    <location>
        <begin position="63"/>
        <end position="105"/>
    </location>
</feature>
<evidence type="ECO:0000313" key="5">
    <source>
        <dbReference type="Proteomes" id="UP000694388"/>
    </source>
</evidence>
<evidence type="ECO:0000313" key="4">
    <source>
        <dbReference type="Ensembl" id="ENSEBUP00000023338.1"/>
    </source>
</evidence>
<dbReference type="InterPro" id="IPR001368">
    <property type="entry name" value="TNFR/NGFR_Cys_rich_reg"/>
</dbReference>
<dbReference type="PANTHER" id="PTHR46861">
    <property type="entry name" value="TUMOR NECROSIS FACTOR RECEPTOR SUPERFAMILY MEMBER 1A"/>
    <property type="match status" value="1"/>
</dbReference>
<dbReference type="GeneTree" id="ENSGT00930000152723"/>
<protein>
    <recommendedName>
        <fullName evidence="3">TNFR-Cys domain-containing protein</fullName>
    </recommendedName>
</protein>
<dbReference type="GO" id="GO:0005031">
    <property type="term" value="F:tumor necrosis factor receptor activity"/>
    <property type="evidence" value="ECO:0007669"/>
    <property type="project" value="TreeGrafter"/>
</dbReference>
<dbReference type="SMART" id="SM00208">
    <property type="entry name" value="TNFR"/>
    <property type="match status" value="2"/>
</dbReference>
<feature type="chain" id="PRO_5034388947" description="TNFR-Cys domain-containing protein" evidence="2">
    <location>
        <begin position="23"/>
        <end position="146"/>
    </location>
</feature>
<reference evidence="4" key="2">
    <citation type="submission" date="2025-09" db="UniProtKB">
        <authorList>
            <consortium name="Ensembl"/>
        </authorList>
    </citation>
    <scope>IDENTIFICATION</scope>
</reference>
<evidence type="ECO:0000259" key="3">
    <source>
        <dbReference type="PROSITE" id="PS50050"/>
    </source>
</evidence>
<dbReference type="Proteomes" id="UP000694388">
    <property type="component" value="Unplaced"/>
</dbReference>
<comment type="caution">
    <text evidence="1">Lacks conserved residue(s) required for the propagation of feature annotation.</text>
</comment>
<organism evidence="4 5">
    <name type="scientific">Eptatretus burgeri</name>
    <name type="common">Inshore hagfish</name>
    <dbReference type="NCBI Taxonomy" id="7764"/>
    <lineage>
        <taxon>Eukaryota</taxon>
        <taxon>Metazoa</taxon>
        <taxon>Chordata</taxon>
        <taxon>Craniata</taxon>
        <taxon>Vertebrata</taxon>
        <taxon>Cyclostomata</taxon>
        <taxon>Myxini</taxon>
        <taxon>Myxiniformes</taxon>
        <taxon>Myxinidae</taxon>
        <taxon>Eptatretinae</taxon>
        <taxon>Eptatretus</taxon>
    </lineage>
</organism>
<sequence>MDQLWLLPLIIFITGLWIGIESSSPCPPNQFRHDDRICCEFCGIGTYMYKPYEASGSAPLCMPCEDGTSYMDEQNNESMCKQCSLCDPESEVEERGCDFENNRECVCREGFYRRGNECVMEGSGGRERVCDGRIYRREGNHVHGWS</sequence>
<dbReference type="SUPFAM" id="SSF57586">
    <property type="entry name" value="TNF receptor-like"/>
    <property type="match status" value="2"/>
</dbReference>
<dbReference type="GO" id="GO:0006954">
    <property type="term" value="P:inflammatory response"/>
    <property type="evidence" value="ECO:0007669"/>
    <property type="project" value="TreeGrafter"/>
</dbReference>
<dbReference type="GO" id="GO:0043235">
    <property type="term" value="C:receptor complex"/>
    <property type="evidence" value="ECO:0007669"/>
    <property type="project" value="TreeGrafter"/>
</dbReference>
<feature type="repeat" description="TNFR-Cys" evidence="1">
    <location>
        <begin position="63"/>
        <end position="105"/>
    </location>
</feature>
<dbReference type="AlphaFoldDB" id="A0A8C4R1E3"/>